<name>A0A849ALE5_9MICO</name>
<evidence type="ECO:0000256" key="5">
    <source>
        <dbReference type="PROSITE-ProRule" id="PRU00335"/>
    </source>
</evidence>
<accession>A0A849ALE5</accession>
<evidence type="ECO:0000313" key="7">
    <source>
        <dbReference type="EMBL" id="NNG41169.1"/>
    </source>
</evidence>
<dbReference type="RefSeq" id="WP_171158239.1">
    <property type="nucleotide sequence ID" value="NZ_JABENB010000003.1"/>
</dbReference>
<dbReference type="PANTHER" id="PTHR30055">
    <property type="entry name" value="HTH-TYPE TRANSCRIPTIONAL REGULATOR RUTR"/>
    <property type="match status" value="1"/>
</dbReference>
<reference evidence="7 8" key="1">
    <citation type="submission" date="2020-05" db="EMBL/GenBank/DDBJ databases">
        <title>Flexivirga sp. ID2601S isolated from air conditioner.</title>
        <authorList>
            <person name="Kim D.H."/>
        </authorList>
    </citation>
    <scope>NUCLEOTIDE SEQUENCE [LARGE SCALE GENOMIC DNA]</scope>
    <source>
        <strain evidence="7 8">ID2601S</strain>
    </source>
</reference>
<dbReference type="InterPro" id="IPR001647">
    <property type="entry name" value="HTH_TetR"/>
</dbReference>
<dbReference type="InterPro" id="IPR009057">
    <property type="entry name" value="Homeodomain-like_sf"/>
</dbReference>
<dbReference type="EMBL" id="JABENB010000003">
    <property type="protein sequence ID" value="NNG41169.1"/>
    <property type="molecule type" value="Genomic_DNA"/>
</dbReference>
<proteinExistence type="predicted"/>
<evidence type="ECO:0000313" key="8">
    <source>
        <dbReference type="Proteomes" id="UP000557772"/>
    </source>
</evidence>
<dbReference type="InterPro" id="IPR039538">
    <property type="entry name" value="BetI_C"/>
</dbReference>
<dbReference type="PANTHER" id="PTHR30055:SF226">
    <property type="entry name" value="HTH-TYPE TRANSCRIPTIONAL REGULATOR PKSA"/>
    <property type="match status" value="1"/>
</dbReference>
<evidence type="ECO:0000256" key="2">
    <source>
        <dbReference type="ARBA" id="ARBA00023015"/>
    </source>
</evidence>
<keyword evidence="8" id="KW-1185">Reference proteome</keyword>
<evidence type="ECO:0000256" key="1">
    <source>
        <dbReference type="ARBA" id="ARBA00022491"/>
    </source>
</evidence>
<dbReference type="SUPFAM" id="SSF46689">
    <property type="entry name" value="Homeodomain-like"/>
    <property type="match status" value="1"/>
</dbReference>
<evidence type="ECO:0000256" key="3">
    <source>
        <dbReference type="ARBA" id="ARBA00023125"/>
    </source>
</evidence>
<dbReference type="PROSITE" id="PS50977">
    <property type="entry name" value="HTH_TETR_2"/>
    <property type="match status" value="1"/>
</dbReference>
<dbReference type="GO" id="GO:0003700">
    <property type="term" value="F:DNA-binding transcription factor activity"/>
    <property type="evidence" value="ECO:0007669"/>
    <property type="project" value="TreeGrafter"/>
</dbReference>
<evidence type="ECO:0000259" key="6">
    <source>
        <dbReference type="PROSITE" id="PS50977"/>
    </source>
</evidence>
<dbReference type="Gene3D" id="1.10.357.10">
    <property type="entry name" value="Tetracycline Repressor, domain 2"/>
    <property type="match status" value="1"/>
</dbReference>
<organism evidence="7 8">
    <name type="scientific">Flexivirga aerilata</name>
    <dbReference type="NCBI Taxonomy" id="1656889"/>
    <lineage>
        <taxon>Bacteria</taxon>
        <taxon>Bacillati</taxon>
        <taxon>Actinomycetota</taxon>
        <taxon>Actinomycetes</taxon>
        <taxon>Micrococcales</taxon>
        <taxon>Dermacoccaceae</taxon>
        <taxon>Flexivirga</taxon>
    </lineage>
</organism>
<evidence type="ECO:0000256" key="4">
    <source>
        <dbReference type="ARBA" id="ARBA00023163"/>
    </source>
</evidence>
<keyword evidence="4" id="KW-0804">Transcription</keyword>
<dbReference type="SUPFAM" id="SSF48498">
    <property type="entry name" value="Tetracyclin repressor-like, C-terminal domain"/>
    <property type="match status" value="1"/>
</dbReference>
<feature type="domain" description="HTH tetR-type" evidence="6">
    <location>
        <begin position="8"/>
        <end position="68"/>
    </location>
</feature>
<comment type="caution">
    <text evidence="7">The sequence shown here is derived from an EMBL/GenBank/DDBJ whole genome shotgun (WGS) entry which is preliminary data.</text>
</comment>
<dbReference type="Pfam" id="PF00440">
    <property type="entry name" value="TetR_N"/>
    <property type="match status" value="1"/>
</dbReference>
<dbReference type="InterPro" id="IPR050109">
    <property type="entry name" value="HTH-type_TetR-like_transc_reg"/>
</dbReference>
<dbReference type="GO" id="GO:0000976">
    <property type="term" value="F:transcription cis-regulatory region binding"/>
    <property type="evidence" value="ECO:0007669"/>
    <property type="project" value="TreeGrafter"/>
</dbReference>
<sequence length="201" mass="21921">MPKVVDHEERRAEIADGVWRVIRRDGYAALSVRTVAAETGRSVGAVRHYFEGQDALVAFAMQTLADRVGERVRRLGADATDLPGLVRLLETVLPLDAARRAESEVWLALTMAARTDESLGAVWRQVHTRLRGLMESCVLTVQQVYGVDLDVATETTRLHALTDGLALHGTLEPRLGARRIRAALTAHLQQLAGSPAAAVDD</sequence>
<feature type="DNA-binding region" description="H-T-H motif" evidence="5">
    <location>
        <begin position="31"/>
        <end position="50"/>
    </location>
</feature>
<protein>
    <submittedName>
        <fullName evidence="7">TetR/AcrR family transcriptional regulator</fullName>
    </submittedName>
</protein>
<keyword evidence="2" id="KW-0805">Transcription regulation</keyword>
<keyword evidence="3 5" id="KW-0238">DNA-binding</keyword>
<dbReference type="Proteomes" id="UP000557772">
    <property type="component" value="Unassembled WGS sequence"/>
</dbReference>
<dbReference type="InterPro" id="IPR036271">
    <property type="entry name" value="Tet_transcr_reg_TetR-rel_C_sf"/>
</dbReference>
<dbReference type="Pfam" id="PF13977">
    <property type="entry name" value="TetR_C_6"/>
    <property type="match status" value="1"/>
</dbReference>
<gene>
    <name evidence="7" type="ORF">HJ588_18065</name>
</gene>
<keyword evidence="1" id="KW-0678">Repressor</keyword>
<dbReference type="AlphaFoldDB" id="A0A849ALE5"/>